<evidence type="ECO:0000256" key="6">
    <source>
        <dbReference type="RuleBase" id="RU000461"/>
    </source>
</evidence>
<proteinExistence type="inferred from homology"/>
<keyword evidence="3 5" id="KW-0479">Metal-binding</keyword>
<evidence type="ECO:0000313" key="8">
    <source>
        <dbReference type="EMBL" id="RMY08262.1"/>
    </source>
</evidence>
<evidence type="ECO:0000256" key="2">
    <source>
        <dbReference type="ARBA" id="ARBA00010617"/>
    </source>
</evidence>
<name>A0A3M6YZM6_HORWE</name>
<comment type="caution">
    <text evidence="8">The sequence shown here is derived from an EMBL/GenBank/DDBJ whole genome shotgun (WGS) entry which is preliminary data.</text>
</comment>
<evidence type="ECO:0000256" key="5">
    <source>
        <dbReference type="PIRSR" id="PIRSR602403-1"/>
    </source>
</evidence>
<dbReference type="InterPro" id="IPR001128">
    <property type="entry name" value="Cyt_P450"/>
</dbReference>
<dbReference type="OrthoDB" id="1470350at2759"/>
<evidence type="ECO:0000256" key="3">
    <source>
        <dbReference type="ARBA" id="ARBA00022723"/>
    </source>
</evidence>
<dbReference type="AlphaFoldDB" id="A0A3M6YZM6"/>
<evidence type="ECO:0000256" key="1">
    <source>
        <dbReference type="ARBA" id="ARBA00001971"/>
    </source>
</evidence>
<protein>
    <recommendedName>
        <fullName evidence="11">Cytochrome P450</fullName>
    </recommendedName>
</protein>
<dbReference type="VEuPathDB" id="FungiDB:BTJ68_03357"/>
<dbReference type="EMBL" id="QWIK01000323">
    <property type="protein sequence ID" value="RMY08262.1"/>
    <property type="molecule type" value="Genomic_DNA"/>
</dbReference>
<sequence>MALPVIPILALFALFLHAIYHDIIYPYFLSPLSKIPNAHWSVPFSRLWILSYRRKEEETPAVHEAHQRLGPVVRLAPNEISVNNVDGGIRSVYAGGYEKGDWYLNVFSNYGVMPMFAMPDHGPHSKRKRMLSNVYAKSTLQSSPSLRAISHAILDERLTPRLKEQCAKGESLDFYYIFAALTHDFVSSYVFGLGNGSDFLRKPAEAKKFFDDFKARQRYQFWPQEMPRLTSFLSNIGLQWLLVPSWVGPANRDIEAMIQNMCNSAEETLADVPEEDQKPNKAGAEMQNWPNVYAQLRNALLKDITTNCIDVKMSVVELVERQKVEMASEMLDHTLAGFDTSSIVLTFFSWEISRPEHKVWQKKLRDELKDVNDIHDAKAVDALPLLHAMLMETLRLHAAIPGNQPRITPPSATLGAPGHELTGLPAGVRVQAQAWSLHRNPEVFPEPETWNPARWMSHDKGGTSSEAQVKEMGRWFWAFGSGGRMCVGSNLAMFDMKAIIAAIWRQFATEVEYAEGMVHRGGYVAEPVGKDGKYCVLKIRDV</sequence>
<dbReference type="EMBL" id="QWIJ01000022">
    <property type="protein sequence ID" value="RMX89675.1"/>
    <property type="molecule type" value="Genomic_DNA"/>
</dbReference>
<reference evidence="9 10" key="1">
    <citation type="journal article" date="2018" name="BMC Genomics">
        <title>Genomic evidence for intraspecific hybridization in a clonal and extremely halotolerant yeast.</title>
        <authorList>
            <person name="Gostincar C."/>
            <person name="Stajich J.E."/>
            <person name="Zupancic J."/>
            <person name="Zalar P."/>
            <person name="Gunde-Cimerman N."/>
        </authorList>
    </citation>
    <scope>NUCLEOTIDE SEQUENCE [LARGE SCALE GENOMIC DNA]</scope>
    <source>
        <strain evidence="8 10">EXF-6654</strain>
        <strain evidence="7 9">EXF-6656</strain>
    </source>
</reference>
<dbReference type="Proteomes" id="UP000282582">
    <property type="component" value="Unassembled WGS sequence"/>
</dbReference>
<keyword evidence="6" id="KW-0560">Oxidoreductase</keyword>
<evidence type="ECO:0000313" key="7">
    <source>
        <dbReference type="EMBL" id="RMX89675.1"/>
    </source>
</evidence>
<comment type="cofactor">
    <cofactor evidence="1 5">
        <name>heme</name>
        <dbReference type="ChEBI" id="CHEBI:30413"/>
    </cofactor>
</comment>
<evidence type="ECO:0000256" key="4">
    <source>
        <dbReference type="ARBA" id="ARBA00023004"/>
    </source>
</evidence>
<keyword evidence="4 5" id="KW-0408">Iron</keyword>
<dbReference type="Proteomes" id="UP000281245">
    <property type="component" value="Unassembled WGS sequence"/>
</dbReference>
<dbReference type="Pfam" id="PF00067">
    <property type="entry name" value="p450"/>
    <property type="match status" value="1"/>
</dbReference>
<dbReference type="PROSITE" id="PS00086">
    <property type="entry name" value="CYTOCHROME_P450"/>
    <property type="match status" value="1"/>
</dbReference>
<feature type="binding site" description="axial binding residue" evidence="5">
    <location>
        <position position="486"/>
    </location>
    <ligand>
        <name>heme</name>
        <dbReference type="ChEBI" id="CHEBI:30413"/>
    </ligand>
    <ligandPart>
        <name>Fe</name>
        <dbReference type="ChEBI" id="CHEBI:18248"/>
    </ligandPart>
</feature>
<comment type="similarity">
    <text evidence="2 6">Belongs to the cytochrome P450 family.</text>
</comment>
<dbReference type="InterPro" id="IPR050121">
    <property type="entry name" value="Cytochrome_P450_monoxygenase"/>
</dbReference>
<dbReference type="GO" id="GO:0005506">
    <property type="term" value="F:iron ion binding"/>
    <property type="evidence" value="ECO:0007669"/>
    <property type="project" value="InterPro"/>
</dbReference>
<dbReference type="GO" id="GO:0004497">
    <property type="term" value="F:monooxygenase activity"/>
    <property type="evidence" value="ECO:0007669"/>
    <property type="project" value="UniProtKB-KW"/>
</dbReference>
<dbReference type="GO" id="GO:0016705">
    <property type="term" value="F:oxidoreductase activity, acting on paired donors, with incorporation or reduction of molecular oxygen"/>
    <property type="evidence" value="ECO:0007669"/>
    <property type="project" value="InterPro"/>
</dbReference>
<dbReference type="GO" id="GO:0020037">
    <property type="term" value="F:heme binding"/>
    <property type="evidence" value="ECO:0007669"/>
    <property type="project" value="InterPro"/>
</dbReference>
<organism evidence="8 10">
    <name type="scientific">Hortaea werneckii</name>
    <name type="common">Black yeast</name>
    <name type="synonym">Cladosporium werneckii</name>
    <dbReference type="NCBI Taxonomy" id="91943"/>
    <lineage>
        <taxon>Eukaryota</taxon>
        <taxon>Fungi</taxon>
        <taxon>Dikarya</taxon>
        <taxon>Ascomycota</taxon>
        <taxon>Pezizomycotina</taxon>
        <taxon>Dothideomycetes</taxon>
        <taxon>Dothideomycetidae</taxon>
        <taxon>Mycosphaerellales</taxon>
        <taxon>Teratosphaeriaceae</taxon>
        <taxon>Hortaea</taxon>
    </lineage>
</organism>
<dbReference type="PANTHER" id="PTHR24305:SF166">
    <property type="entry name" value="CYTOCHROME P450 12A4, MITOCHONDRIAL-RELATED"/>
    <property type="match status" value="1"/>
</dbReference>
<evidence type="ECO:0000313" key="9">
    <source>
        <dbReference type="Proteomes" id="UP000281245"/>
    </source>
</evidence>
<keyword evidence="6" id="KW-0503">Monooxygenase</keyword>
<evidence type="ECO:0008006" key="11">
    <source>
        <dbReference type="Google" id="ProtNLM"/>
    </source>
</evidence>
<dbReference type="InterPro" id="IPR002403">
    <property type="entry name" value="Cyt_P450_E_grp-IV"/>
</dbReference>
<evidence type="ECO:0000313" key="10">
    <source>
        <dbReference type="Proteomes" id="UP000282582"/>
    </source>
</evidence>
<dbReference type="InterPro" id="IPR036396">
    <property type="entry name" value="Cyt_P450_sf"/>
</dbReference>
<dbReference type="PRINTS" id="PR00385">
    <property type="entry name" value="P450"/>
</dbReference>
<dbReference type="InterPro" id="IPR017972">
    <property type="entry name" value="Cyt_P450_CS"/>
</dbReference>
<accession>A0A3M6YZM6</accession>
<dbReference type="SUPFAM" id="SSF48264">
    <property type="entry name" value="Cytochrome P450"/>
    <property type="match status" value="1"/>
</dbReference>
<gene>
    <name evidence="8" type="ORF">D0868_04900</name>
    <name evidence="7" type="ORF">D0869_00702</name>
</gene>
<dbReference type="PANTHER" id="PTHR24305">
    <property type="entry name" value="CYTOCHROME P450"/>
    <property type="match status" value="1"/>
</dbReference>
<keyword evidence="5 6" id="KW-0349">Heme</keyword>
<dbReference type="PRINTS" id="PR00465">
    <property type="entry name" value="EP450IV"/>
</dbReference>
<dbReference type="Gene3D" id="1.10.630.10">
    <property type="entry name" value="Cytochrome P450"/>
    <property type="match status" value="1"/>
</dbReference>